<keyword evidence="3 7" id="KW-0347">Helicase</keyword>
<dbReference type="Pfam" id="PF00270">
    <property type="entry name" value="DEAD"/>
    <property type="match status" value="1"/>
</dbReference>
<dbReference type="InterPro" id="IPR014001">
    <property type="entry name" value="Helicase_ATP-bd"/>
</dbReference>
<reference evidence="7 8" key="1">
    <citation type="submission" date="2022-02" db="EMBL/GenBank/DDBJ databases">
        <title>Mesosutterella porci, a novel member of the family Sutterellaceae from pig feces.</title>
        <authorList>
            <person name="Wylensek D."/>
            <person name="Clavel T."/>
        </authorList>
    </citation>
    <scope>NUCLEOTIDE SEQUENCE [LARGE SCALE GENOMIC DNA]</scope>
    <source>
        <strain evidence="8">oilRF-744-wt-GAM-9</strain>
    </source>
</reference>
<dbReference type="Proteomes" id="UP001297600">
    <property type="component" value="Unassembled WGS sequence"/>
</dbReference>
<dbReference type="PROSITE" id="PS51192">
    <property type="entry name" value="HELICASE_ATP_BIND_1"/>
    <property type="match status" value="1"/>
</dbReference>
<dbReference type="CDD" id="cd18791">
    <property type="entry name" value="SF2_C_RHA"/>
    <property type="match status" value="1"/>
</dbReference>
<proteinExistence type="predicted"/>
<dbReference type="PROSITE" id="PS51194">
    <property type="entry name" value="HELICASE_CTER"/>
    <property type="match status" value="1"/>
</dbReference>
<dbReference type="InterPro" id="IPR011545">
    <property type="entry name" value="DEAD/DEAH_box_helicase_dom"/>
</dbReference>
<dbReference type="SMART" id="SM00490">
    <property type="entry name" value="HELICc"/>
    <property type="match status" value="1"/>
</dbReference>
<dbReference type="InterPro" id="IPR001650">
    <property type="entry name" value="Helicase_C-like"/>
</dbReference>
<dbReference type="Pfam" id="PF00271">
    <property type="entry name" value="Helicase_C"/>
    <property type="match status" value="1"/>
</dbReference>
<dbReference type="PANTHER" id="PTHR18934">
    <property type="entry name" value="ATP-DEPENDENT RNA HELICASE"/>
    <property type="match status" value="1"/>
</dbReference>
<evidence type="ECO:0000256" key="1">
    <source>
        <dbReference type="ARBA" id="ARBA00022741"/>
    </source>
</evidence>
<dbReference type="InterPro" id="IPR024590">
    <property type="entry name" value="HrpA_C"/>
</dbReference>
<evidence type="ECO:0000259" key="5">
    <source>
        <dbReference type="PROSITE" id="PS51192"/>
    </source>
</evidence>
<dbReference type="EMBL" id="JAKNCT010000011">
    <property type="protein sequence ID" value="MCG5031572.1"/>
    <property type="molecule type" value="Genomic_DNA"/>
</dbReference>
<feature type="domain" description="Helicase C-terminal" evidence="6">
    <location>
        <begin position="224"/>
        <end position="389"/>
    </location>
</feature>
<dbReference type="EC" id="3.6.4.13" evidence="7"/>
<evidence type="ECO:0000313" key="7">
    <source>
        <dbReference type="EMBL" id="MCG5031572.1"/>
    </source>
</evidence>
<dbReference type="InterPro" id="IPR011709">
    <property type="entry name" value="DEAD-box_helicase_OB_fold"/>
</dbReference>
<keyword evidence="1" id="KW-0547">Nucleotide-binding</keyword>
<dbReference type="Gene3D" id="3.40.50.300">
    <property type="entry name" value="P-loop containing nucleotide triphosphate hydrolases"/>
    <property type="match status" value="2"/>
</dbReference>
<dbReference type="NCBIfam" id="TIGR01967">
    <property type="entry name" value="DEAH_box_HrpA"/>
    <property type="match status" value="1"/>
</dbReference>
<evidence type="ECO:0000256" key="2">
    <source>
        <dbReference type="ARBA" id="ARBA00022801"/>
    </source>
</evidence>
<evidence type="ECO:0000259" key="6">
    <source>
        <dbReference type="PROSITE" id="PS51194"/>
    </source>
</evidence>
<evidence type="ECO:0000256" key="3">
    <source>
        <dbReference type="ARBA" id="ARBA00022806"/>
    </source>
</evidence>
<accession>A0ABS9MSG8</accession>
<dbReference type="InterPro" id="IPR010222">
    <property type="entry name" value="RNA_helicase_HrpA"/>
</dbReference>
<organism evidence="7 8">
    <name type="scientific">Mesosutterella porci</name>
    <dbReference type="NCBI Taxonomy" id="2915351"/>
    <lineage>
        <taxon>Bacteria</taxon>
        <taxon>Pseudomonadati</taxon>
        <taxon>Pseudomonadota</taxon>
        <taxon>Betaproteobacteria</taxon>
        <taxon>Burkholderiales</taxon>
        <taxon>Sutterellaceae</taxon>
        <taxon>Mesosutterella</taxon>
    </lineage>
</organism>
<dbReference type="InterPro" id="IPR027417">
    <property type="entry name" value="P-loop_NTPase"/>
</dbReference>
<keyword evidence="2 7" id="KW-0378">Hydrolase</keyword>
<dbReference type="InterPro" id="IPR003593">
    <property type="entry name" value="AAA+_ATPase"/>
</dbReference>
<dbReference type="Gene3D" id="1.20.120.1080">
    <property type="match status" value="1"/>
</dbReference>
<dbReference type="RefSeq" id="WP_237979513.1">
    <property type="nucleotide sequence ID" value="NZ_JAKNCT010000011.1"/>
</dbReference>
<dbReference type="GO" id="GO:0016787">
    <property type="term" value="F:hydrolase activity"/>
    <property type="evidence" value="ECO:0007669"/>
    <property type="project" value="UniProtKB-KW"/>
</dbReference>
<evidence type="ECO:0000313" key="8">
    <source>
        <dbReference type="Proteomes" id="UP001297600"/>
    </source>
</evidence>
<dbReference type="SMART" id="SM00847">
    <property type="entry name" value="HA2"/>
    <property type="match status" value="1"/>
</dbReference>
<dbReference type="Pfam" id="PF07717">
    <property type="entry name" value="OB_NTP_bind"/>
    <property type="match status" value="1"/>
</dbReference>
<dbReference type="GO" id="GO:0003724">
    <property type="term" value="F:RNA helicase activity"/>
    <property type="evidence" value="ECO:0007669"/>
    <property type="project" value="UniProtKB-EC"/>
</dbReference>
<dbReference type="SUPFAM" id="SSF52540">
    <property type="entry name" value="P-loop containing nucleoside triphosphate hydrolases"/>
    <property type="match status" value="1"/>
</dbReference>
<protein>
    <submittedName>
        <fullName evidence="7">ATP-dependent RNA helicase HrpA</fullName>
        <ecNumber evidence="7">3.6.4.13</ecNumber>
    </submittedName>
</protein>
<gene>
    <name evidence="7" type="primary">hrpA</name>
    <name evidence="7" type="ORF">MAF45_08975</name>
</gene>
<dbReference type="Pfam" id="PF21010">
    <property type="entry name" value="HA2_C"/>
    <property type="match status" value="1"/>
</dbReference>
<dbReference type="PANTHER" id="PTHR18934:SF99">
    <property type="entry name" value="ATP-DEPENDENT RNA HELICASE DHX37-RELATED"/>
    <property type="match status" value="1"/>
</dbReference>
<dbReference type="InterPro" id="IPR007502">
    <property type="entry name" value="Helicase-assoc_dom"/>
</dbReference>
<sequence>MVRTPVGPVELAPGLPVSQRGVEIVRAIEENQVLIVAGETGSGKTTQLPKLCLMAGRGRTGLIGHTQPRRIAASSVARRIAEELHTELGTVVGYKVRFTDHTSPGATIKLMTDGILLAETQSDPLLRRYDTLIIDEAHERSINIDFLLGYLKRILPRRPDLKLIITSATIDTERFARHFGADDEHPAPVIHVSGRTYPVEIRYRPIEEDDSGDDHNLMTAISSAVDELEMTGRGDILVFLPGEREIREAADELRKSHPAGKLEILPLYARLPAEDQGIIFKSGKGLRRVVLATNVAETSITVPGIRFVIDSGLARVKRYSYRNKVEQLLIEPVSKASANQRSGRCGRVADGVCIRLYSEEDFNRRPDYTDPEIMRSNLAAVILRMKSLGLGDVREFPFVQSPTAKAIADGYAILNELNCVDEQGDLTRIGRMLAKLPVDPKLSRILFAASESGALAEVLIIAAGLSVQDPRERPPEHAAAADEAHKKLSDPRSDFLSYLKLWNFVSQAFRNKESNRKFEDLMKRNFLSPRKLREWKDVIRQLLEMVREIGWRLNTAPATFEEIHRSLLSGLLGSIGMRRVDSDFRAPPYAGARGIKFWIWPGSPRAKKCGEWIVASEIVETSKLYARCVADVNPLWIEQAAAHILKKSWAEPHWEKKRGEVVALERGTVYGLPVYSGRKVSFARHDPASAREIFIREALVAGDFDSQAPFYRHNAALIKEIQDIEQKSRRPDILVDDEDIYSFYDEKLGPEVCSAATLEKWRKEKEPENPKILWLSRDELMQRTEHGVTLDLYPKTIEMSGIVMSLNYYFDPGSPRDGVTLTVPLYALNQVDEVRCEWLVPGMLKEKIHCLVKSLPPRMRRSCVPIADYANSFFKRHSDSDSQSTHLLDALISDLRKEKSVLAERSDFKMEQIPPHLRMNFKVVDEHGRQLGMSRSLAELRAELGVQARKDFQHIADKDADAVSELEDSLTTWSFDELPELMEIHRKGQTLIGIPALVDHGDSVSIEVFDDPVQAARTHRAGLRKLFRLQLKEQIRFIDKSLRGLQNVMLQAASVPPIGRNFESFDDLKTQLIDGALERTALSEPLPKNRGEFFRRLEDTRGRLSLIAQDLARTMADIVGKGAQITKKLNAYKNQKPLLEDVNNQLTRLFPKNFIIDIPSKSFSNYPRYLEAISWRLEKYRDSPESDMEKMRNIQKLEVPFLRKLAELKGQKDPRVEEFRWLLEELRVSLFAQKLRTPMPVSIKRLQKIWDTIKY</sequence>
<comment type="caution">
    <text evidence="7">The sequence shown here is derived from an EMBL/GenBank/DDBJ whole genome shotgun (WGS) entry which is preliminary data.</text>
</comment>
<feature type="domain" description="Helicase ATP-binding" evidence="5">
    <location>
        <begin position="25"/>
        <end position="188"/>
    </location>
</feature>
<evidence type="ECO:0000256" key="4">
    <source>
        <dbReference type="ARBA" id="ARBA00022840"/>
    </source>
</evidence>
<dbReference type="Pfam" id="PF11898">
    <property type="entry name" value="DUF3418"/>
    <property type="match status" value="1"/>
</dbReference>
<keyword evidence="8" id="KW-1185">Reference proteome</keyword>
<name>A0ABS9MSG8_9BURK</name>
<dbReference type="SMART" id="SM00487">
    <property type="entry name" value="DEXDc"/>
    <property type="match status" value="1"/>
</dbReference>
<keyword evidence="4" id="KW-0067">ATP-binding</keyword>
<dbReference type="SMART" id="SM00382">
    <property type="entry name" value="AAA"/>
    <property type="match status" value="1"/>
</dbReference>